<feature type="transmembrane region" description="Helical" evidence="1">
    <location>
        <begin position="248"/>
        <end position="270"/>
    </location>
</feature>
<feature type="transmembrane region" description="Helical" evidence="1">
    <location>
        <begin position="369"/>
        <end position="388"/>
    </location>
</feature>
<feature type="transmembrane region" description="Helical" evidence="1">
    <location>
        <begin position="183"/>
        <end position="202"/>
    </location>
</feature>
<feature type="transmembrane region" description="Helical" evidence="1">
    <location>
        <begin position="508"/>
        <end position="525"/>
    </location>
</feature>
<organism evidence="2 3">
    <name type="scientific">Pedobacter nutrimenti</name>
    <dbReference type="NCBI Taxonomy" id="1241337"/>
    <lineage>
        <taxon>Bacteria</taxon>
        <taxon>Pseudomonadati</taxon>
        <taxon>Bacteroidota</taxon>
        <taxon>Sphingobacteriia</taxon>
        <taxon>Sphingobacteriales</taxon>
        <taxon>Sphingobacteriaceae</taxon>
        <taxon>Pedobacter</taxon>
    </lineage>
</organism>
<evidence type="ECO:0000256" key="1">
    <source>
        <dbReference type="SAM" id="Phobius"/>
    </source>
</evidence>
<dbReference type="AlphaFoldDB" id="A0A318UL49"/>
<feature type="transmembrane region" description="Helical" evidence="1">
    <location>
        <begin position="68"/>
        <end position="92"/>
    </location>
</feature>
<gene>
    <name evidence="2" type="ORF">B0O44_102392</name>
</gene>
<feature type="transmembrane region" description="Helical" evidence="1">
    <location>
        <begin position="112"/>
        <end position="137"/>
    </location>
</feature>
<dbReference type="Proteomes" id="UP000248198">
    <property type="component" value="Unassembled WGS sequence"/>
</dbReference>
<feature type="transmembrane region" description="Helical" evidence="1">
    <location>
        <begin position="445"/>
        <end position="463"/>
    </location>
</feature>
<keyword evidence="1" id="KW-0812">Transmembrane</keyword>
<feature type="transmembrane region" description="Helical" evidence="1">
    <location>
        <begin position="149"/>
        <end position="171"/>
    </location>
</feature>
<keyword evidence="1" id="KW-0472">Membrane</keyword>
<name>A0A318UL49_9SPHI</name>
<evidence type="ECO:0000313" key="2">
    <source>
        <dbReference type="EMBL" id="PYF75838.1"/>
    </source>
</evidence>
<keyword evidence="3" id="KW-1185">Reference proteome</keyword>
<sequence length="542" mass="61674">MGVNPVQLRTLLHTKLLIDKRRPRAISNRKKEGTSAPISPIWQSILYVFMGGLYALTLTVFKMPLSGHFVYFTMLMVTLVLLLISDFTTVLIDVRDNYIVLPRPVNDQTVSLARILHIVIYILNIVLALGLAGLVYTFVADGPIAGCMFVLEIFCATILSVLFVNLIYLVVLKLTTPRQFKDFIAYFQVIFSVLIFACYYLLPRLIDMSLLAKADLSNYRVIWFLPATWIAALHEILVNPLFKSSFLWPAAVLAVVSPLLSLWLIVKVFAPGFNQKLSGISSSEAHRPEQAPNSTFSARLAAIFTSGKTENAAFRMAWTLSSRLREFKVQTYPSFAYVIVYFVYFFLTVGNKGLSLREKFEHLGESKSYIILIYLTGFVLTNVCLNMVRSEKYKSAWVYFVAPVAFPGQIISGTYKAVVLKFFSSFFLFISIVSMYVWGPLVINDLLFGYFNVLIFNLIANLFTSNQLPFSFPTAAAKSSKRWFVSLIMLFLQFAIGGLHYFLCRWEMVIWGLALLSAFAFFFMIRRYGRQQWSEISVYEGD</sequence>
<feature type="transmembrane region" description="Helical" evidence="1">
    <location>
        <begin position="418"/>
        <end position="439"/>
    </location>
</feature>
<evidence type="ECO:0000313" key="3">
    <source>
        <dbReference type="Proteomes" id="UP000248198"/>
    </source>
</evidence>
<evidence type="ECO:0008006" key="4">
    <source>
        <dbReference type="Google" id="ProtNLM"/>
    </source>
</evidence>
<comment type="caution">
    <text evidence="2">The sequence shown here is derived from an EMBL/GenBank/DDBJ whole genome shotgun (WGS) entry which is preliminary data.</text>
</comment>
<proteinExistence type="predicted"/>
<feature type="transmembrane region" description="Helical" evidence="1">
    <location>
        <begin position="483"/>
        <end position="502"/>
    </location>
</feature>
<reference evidence="2 3" key="1">
    <citation type="submission" date="2018-06" db="EMBL/GenBank/DDBJ databases">
        <title>Genomic Encyclopedia of Archaeal and Bacterial Type Strains, Phase II (KMG-II): from individual species to whole genera.</title>
        <authorList>
            <person name="Goeker M."/>
        </authorList>
    </citation>
    <scope>NUCLEOTIDE SEQUENCE [LARGE SCALE GENOMIC DNA]</scope>
    <source>
        <strain evidence="2 3">DSM 27372</strain>
    </source>
</reference>
<dbReference type="EMBL" id="QKLU01000002">
    <property type="protein sequence ID" value="PYF75838.1"/>
    <property type="molecule type" value="Genomic_DNA"/>
</dbReference>
<feature type="transmembrane region" description="Helical" evidence="1">
    <location>
        <begin position="331"/>
        <end position="349"/>
    </location>
</feature>
<feature type="transmembrane region" description="Helical" evidence="1">
    <location>
        <begin position="41"/>
        <end position="61"/>
    </location>
</feature>
<accession>A0A318UL49</accession>
<keyword evidence="1" id="KW-1133">Transmembrane helix</keyword>
<protein>
    <recommendedName>
        <fullName evidence="4">ABC-2 type transport system permease protein</fullName>
    </recommendedName>
</protein>